<proteinExistence type="predicted"/>
<reference evidence="1" key="1">
    <citation type="thesis" date="2020" institute="ProQuest LLC" country="789 East Eisenhower Parkway, Ann Arbor, MI, USA">
        <title>Comparative Genomics and Chromosome Evolution.</title>
        <authorList>
            <person name="Mudd A.B."/>
        </authorList>
    </citation>
    <scope>NUCLEOTIDE SEQUENCE</scope>
    <source>
        <strain evidence="1">HN-11 Male</strain>
        <tissue evidence="1">Kidney and liver</tissue>
    </source>
</reference>
<dbReference type="Proteomes" id="UP000770717">
    <property type="component" value="Unassembled WGS sequence"/>
</dbReference>
<accession>A0A8J6KGG5</accession>
<organism evidence="1 2">
    <name type="scientific">Eleutherodactylus coqui</name>
    <name type="common">Puerto Rican coqui</name>
    <dbReference type="NCBI Taxonomy" id="57060"/>
    <lineage>
        <taxon>Eukaryota</taxon>
        <taxon>Metazoa</taxon>
        <taxon>Chordata</taxon>
        <taxon>Craniata</taxon>
        <taxon>Vertebrata</taxon>
        <taxon>Euteleostomi</taxon>
        <taxon>Amphibia</taxon>
        <taxon>Batrachia</taxon>
        <taxon>Anura</taxon>
        <taxon>Neobatrachia</taxon>
        <taxon>Hyloidea</taxon>
        <taxon>Eleutherodactylidae</taxon>
        <taxon>Eleutherodactylinae</taxon>
        <taxon>Eleutherodactylus</taxon>
        <taxon>Eleutherodactylus</taxon>
    </lineage>
</organism>
<comment type="caution">
    <text evidence="1">The sequence shown here is derived from an EMBL/GenBank/DDBJ whole genome shotgun (WGS) entry which is preliminary data.</text>
</comment>
<gene>
    <name evidence="1" type="ORF">GDO78_006176</name>
</gene>
<dbReference type="AlphaFoldDB" id="A0A8J6KGG5"/>
<keyword evidence="2" id="KW-1185">Reference proteome</keyword>
<sequence length="82" mass="9120">MQRYVFTTSRREAACFKLRLINISACCTCCGGLECANLTPPSTFSLPFPGSMKSGHTSCIRHAFPATVSKDNVVYRSLELYY</sequence>
<dbReference type="EMBL" id="WNTK01000002">
    <property type="protein sequence ID" value="KAG9490715.1"/>
    <property type="molecule type" value="Genomic_DNA"/>
</dbReference>
<evidence type="ECO:0000313" key="2">
    <source>
        <dbReference type="Proteomes" id="UP000770717"/>
    </source>
</evidence>
<protein>
    <submittedName>
        <fullName evidence="1">Uncharacterized protein</fullName>
    </submittedName>
</protein>
<name>A0A8J6KGG5_ELECQ</name>
<evidence type="ECO:0000313" key="1">
    <source>
        <dbReference type="EMBL" id="KAG9490715.1"/>
    </source>
</evidence>